<gene>
    <name evidence="3" type="ORF">JN00_0183</name>
</gene>
<dbReference type="RefSeq" id="WP_121940669.1">
    <property type="nucleotide sequence ID" value="NZ_CP137846.1"/>
</dbReference>
<keyword evidence="4" id="KW-1185">Reference proteome</keyword>
<evidence type="ECO:0000313" key="4">
    <source>
        <dbReference type="Proteomes" id="UP000267246"/>
    </source>
</evidence>
<dbReference type="InterPro" id="IPR011528">
    <property type="entry name" value="NERD"/>
</dbReference>
<sequence>MNQEYIKWIGIGIAGFVALLIMIIVIVVLAKKSKKRRLAEQARKNSEFVQVLTDFGKYNEAIYLPKQTLKFEEGQIHDIAPLLLSKNGIFVLYHLVSDAKIEGNCLEREWVKKEGNKKKIFPSPIMKIDENIKLFSKYLPAGIPIYSLLVIVGDNKEALDIYNVPGYLVVTPLNELMSNLMAIKEQAPVKLTRQNLIELNEMFRNMSVQAKK</sequence>
<dbReference type="PROSITE" id="PS50965">
    <property type="entry name" value="NERD"/>
    <property type="match status" value="1"/>
</dbReference>
<organism evidence="3 4">
    <name type="scientific">Metamycoplasma subdolum</name>
    <dbReference type="NCBI Taxonomy" id="92407"/>
    <lineage>
        <taxon>Bacteria</taxon>
        <taxon>Bacillati</taxon>
        <taxon>Mycoplasmatota</taxon>
        <taxon>Mycoplasmoidales</taxon>
        <taxon>Metamycoplasmataceae</taxon>
        <taxon>Metamycoplasma</taxon>
    </lineage>
</organism>
<reference evidence="3 4" key="1">
    <citation type="submission" date="2018-10" db="EMBL/GenBank/DDBJ databases">
        <title>Genomic Encyclopedia of Archaeal and Bacterial Type Strains, Phase II (KMG-II): from individual species to whole genera.</title>
        <authorList>
            <person name="Goeker M."/>
        </authorList>
    </citation>
    <scope>NUCLEOTIDE SEQUENCE [LARGE SCALE GENOMIC DNA]</scope>
    <source>
        <strain evidence="3 4">ATCC 29870</strain>
    </source>
</reference>
<feature type="transmembrane region" description="Helical" evidence="1">
    <location>
        <begin position="6"/>
        <end position="30"/>
    </location>
</feature>
<dbReference type="Pfam" id="PF08378">
    <property type="entry name" value="NERD"/>
    <property type="match status" value="1"/>
</dbReference>
<evidence type="ECO:0000259" key="2">
    <source>
        <dbReference type="PROSITE" id="PS50965"/>
    </source>
</evidence>
<keyword evidence="1" id="KW-0812">Transmembrane</keyword>
<protein>
    <recommendedName>
        <fullName evidence="2">NERD domain-containing protein</fullName>
    </recommendedName>
</protein>
<evidence type="ECO:0000313" key="3">
    <source>
        <dbReference type="EMBL" id="RMA79131.1"/>
    </source>
</evidence>
<proteinExistence type="predicted"/>
<keyword evidence="1" id="KW-0472">Membrane</keyword>
<accession>A0A3M0A1S5</accession>
<dbReference type="AlphaFoldDB" id="A0A3M0A1S5"/>
<dbReference type="OrthoDB" id="397197at2"/>
<dbReference type="Proteomes" id="UP000267246">
    <property type="component" value="Unassembled WGS sequence"/>
</dbReference>
<dbReference type="EMBL" id="REFI01000005">
    <property type="protein sequence ID" value="RMA79131.1"/>
    <property type="molecule type" value="Genomic_DNA"/>
</dbReference>
<comment type="caution">
    <text evidence="3">The sequence shown here is derived from an EMBL/GenBank/DDBJ whole genome shotgun (WGS) entry which is preliminary data.</text>
</comment>
<feature type="domain" description="NERD" evidence="2">
    <location>
        <begin position="41"/>
        <end position="158"/>
    </location>
</feature>
<name>A0A3M0A1S5_9BACT</name>
<keyword evidence="1" id="KW-1133">Transmembrane helix</keyword>
<evidence type="ECO:0000256" key="1">
    <source>
        <dbReference type="SAM" id="Phobius"/>
    </source>
</evidence>